<name>A0A7C3C423_9PROT</name>
<feature type="transmembrane region" description="Helical" evidence="6">
    <location>
        <begin position="280"/>
        <end position="303"/>
    </location>
</feature>
<protein>
    <submittedName>
        <fullName evidence="8">Type II secretion system F family protein</fullName>
    </submittedName>
</protein>
<accession>A0A7C3C423</accession>
<comment type="caution">
    <text evidence="8">The sequence shown here is derived from an EMBL/GenBank/DDBJ whole genome shotgun (WGS) entry which is preliminary data.</text>
</comment>
<keyword evidence="2" id="KW-1003">Cell membrane</keyword>
<gene>
    <name evidence="8" type="ORF">ENJ46_02680</name>
</gene>
<dbReference type="AlphaFoldDB" id="A0A7C3C423"/>
<evidence type="ECO:0000256" key="3">
    <source>
        <dbReference type="ARBA" id="ARBA00022692"/>
    </source>
</evidence>
<evidence type="ECO:0000313" key="8">
    <source>
        <dbReference type="EMBL" id="HFB54804.1"/>
    </source>
</evidence>
<proteinExistence type="predicted"/>
<dbReference type="InterPro" id="IPR018076">
    <property type="entry name" value="T2SS_GspF_dom"/>
</dbReference>
<reference evidence="8" key="1">
    <citation type="journal article" date="2020" name="mSystems">
        <title>Genome- and Community-Level Interaction Insights into Carbon Utilization and Element Cycling Functions of Hydrothermarchaeota in Hydrothermal Sediment.</title>
        <authorList>
            <person name="Zhou Z."/>
            <person name="Liu Y."/>
            <person name="Xu W."/>
            <person name="Pan J."/>
            <person name="Luo Z.H."/>
            <person name="Li M."/>
        </authorList>
    </citation>
    <scope>NUCLEOTIDE SEQUENCE [LARGE SCALE GENOMIC DNA]</scope>
    <source>
        <strain evidence="8">HyVt-489</strain>
    </source>
</reference>
<feature type="domain" description="Type II secretion system protein GspF" evidence="7">
    <location>
        <begin position="170"/>
        <end position="295"/>
    </location>
</feature>
<dbReference type="Proteomes" id="UP000886042">
    <property type="component" value="Unassembled WGS sequence"/>
</dbReference>
<dbReference type="PANTHER" id="PTHR35007:SF2">
    <property type="entry name" value="PILUS ASSEMBLE PROTEIN"/>
    <property type="match status" value="1"/>
</dbReference>
<dbReference type="EMBL" id="DRMN01000178">
    <property type="protein sequence ID" value="HFB54804.1"/>
    <property type="molecule type" value="Genomic_DNA"/>
</dbReference>
<evidence type="ECO:0000256" key="4">
    <source>
        <dbReference type="ARBA" id="ARBA00022989"/>
    </source>
</evidence>
<feature type="transmembrane region" description="Helical" evidence="6">
    <location>
        <begin position="104"/>
        <end position="127"/>
    </location>
</feature>
<feature type="transmembrane region" description="Helical" evidence="6">
    <location>
        <begin position="6"/>
        <end position="24"/>
    </location>
</feature>
<evidence type="ECO:0000256" key="1">
    <source>
        <dbReference type="ARBA" id="ARBA00004651"/>
    </source>
</evidence>
<comment type="subcellular location">
    <subcellularLocation>
        <location evidence="1">Cell membrane</location>
        <topology evidence="1">Multi-pass membrane protein</topology>
    </subcellularLocation>
</comment>
<dbReference type="GO" id="GO:0005886">
    <property type="term" value="C:plasma membrane"/>
    <property type="evidence" value="ECO:0007669"/>
    <property type="project" value="UniProtKB-SubCell"/>
</dbReference>
<keyword evidence="4 6" id="KW-1133">Transmembrane helix</keyword>
<dbReference type="PANTHER" id="PTHR35007">
    <property type="entry name" value="INTEGRAL MEMBRANE PROTEIN-RELATED"/>
    <property type="match status" value="1"/>
</dbReference>
<feature type="transmembrane region" description="Helical" evidence="6">
    <location>
        <begin position="133"/>
        <end position="151"/>
    </location>
</feature>
<keyword evidence="3 6" id="KW-0812">Transmembrane</keyword>
<evidence type="ECO:0000256" key="5">
    <source>
        <dbReference type="ARBA" id="ARBA00023136"/>
    </source>
</evidence>
<evidence type="ECO:0000259" key="7">
    <source>
        <dbReference type="Pfam" id="PF00482"/>
    </source>
</evidence>
<dbReference type="Pfam" id="PF00482">
    <property type="entry name" value="T2SSF"/>
    <property type="match status" value="1"/>
</dbReference>
<sequence>MSPLLLLILVVVAVFIIIISVLLLRRSEEDPLVSRIDEYAAREEIASIEEIELSMPITDRVFVPIIRGISEFLVRFTPQKTLESTTRMLELAGNPRNMRAAEFLMIRVVASILFAALTFMVMTRFGSALNKRLLFTLGAFVLGWFLPFMWLRAKVDRRKQAIIKKLPDALDLMTICVDAGMTFNGAMQKVDEKWDDPLAKEFGRAIYEMQLGKSRRQSLRDMADRMDVPDVTSFIAAILQAEQLGVGIGKILRIQADQMRVRRRQRAEEKAQQAPVKMMFPMVFLIFPSIFIVLLGPALFQILRSTAMQGVRG</sequence>
<organism evidence="8">
    <name type="scientific">Hellea balneolensis</name>
    <dbReference type="NCBI Taxonomy" id="287478"/>
    <lineage>
        <taxon>Bacteria</taxon>
        <taxon>Pseudomonadati</taxon>
        <taxon>Pseudomonadota</taxon>
        <taxon>Alphaproteobacteria</taxon>
        <taxon>Maricaulales</taxon>
        <taxon>Robiginitomaculaceae</taxon>
        <taxon>Hellea</taxon>
    </lineage>
</organism>
<evidence type="ECO:0000256" key="2">
    <source>
        <dbReference type="ARBA" id="ARBA00022475"/>
    </source>
</evidence>
<keyword evidence="5 6" id="KW-0472">Membrane</keyword>
<evidence type="ECO:0000256" key="6">
    <source>
        <dbReference type="SAM" id="Phobius"/>
    </source>
</evidence>